<feature type="region of interest" description="Disordered" evidence="1">
    <location>
        <begin position="1"/>
        <end position="21"/>
    </location>
</feature>
<dbReference type="EMBL" id="JACIEK010000032">
    <property type="protein sequence ID" value="MBB4000812.1"/>
    <property type="molecule type" value="Genomic_DNA"/>
</dbReference>
<proteinExistence type="predicted"/>
<dbReference type="Proteomes" id="UP000542776">
    <property type="component" value="Unassembled WGS sequence"/>
</dbReference>
<accession>A0A7W6MMG2</accession>
<evidence type="ECO:0000313" key="3">
    <source>
        <dbReference type="Proteomes" id="UP000542776"/>
    </source>
</evidence>
<protein>
    <submittedName>
        <fullName evidence="2">Uncharacterized protein</fullName>
    </submittedName>
</protein>
<keyword evidence="3" id="KW-1185">Reference proteome</keyword>
<organism evidence="2 3">
    <name type="scientific">Aureimonas pseudogalii</name>
    <dbReference type="NCBI Taxonomy" id="1744844"/>
    <lineage>
        <taxon>Bacteria</taxon>
        <taxon>Pseudomonadati</taxon>
        <taxon>Pseudomonadota</taxon>
        <taxon>Alphaproteobacteria</taxon>
        <taxon>Hyphomicrobiales</taxon>
        <taxon>Aurantimonadaceae</taxon>
        <taxon>Aureimonas</taxon>
    </lineage>
</organism>
<comment type="caution">
    <text evidence="2">The sequence shown here is derived from an EMBL/GenBank/DDBJ whole genome shotgun (WGS) entry which is preliminary data.</text>
</comment>
<evidence type="ECO:0000313" key="2">
    <source>
        <dbReference type="EMBL" id="MBB4000812.1"/>
    </source>
</evidence>
<name>A0A7W6MMG2_9HYPH</name>
<dbReference type="AlphaFoldDB" id="A0A7W6MMG2"/>
<reference evidence="2 3" key="1">
    <citation type="submission" date="2020-08" db="EMBL/GenBank/DDBJ databases">
        <title>Genomic Encyclopedia of Type Strains, Phase IV (KMG-IV): sequencing the most valuable type-strain genomes for metagenomic binning, comparative biology and taxonomic classification.</title>
        <authorList>
            <person name="Goeker M."/>
        </authorList>
    </citation>
    <scope>NUCLEOTIDE SEQUENCE [LARGE SCALE GENOMIC DNA]</scope>
    <source>
        <strain evidence="2 3">DSM 102238</strain>
    </source>
</reference>
<evidence type="ECO:0000256" key="1">
    <source>
        <dbReference type="SAM" id="MobiDB-lite"/>
    </source>
</evidence>
<gene>
    <name evidence="2" type="ORF">GGR04_004693</name>
</gene>
<sequence length="197" mass="21294">MQTLGGEDVTFDQSMGRAQDARADADLLEQDRRQKVGAEEAPGCDVEWCGWLGDPSQSRQVNFSRTVWTTFHRRGITLQRLGDVLAQLAQPIRAAAPAGGRGRHDDALAGTMFGKRLATAPTRTLEDGDRRGLRRSLFGRDLVLAQSCLGVIELKLQLIEKASRALGAGAVELSAELLDLTLQMAMTASMPEAFASA</sequence>